<evidence type="ECO:0000313" key="2">
    <source>
        <dbReference type="Proteomes" id="UP000578819"/>
    </source>
</evidence>
<comment type="caution">
    <text evidence="1">The sequence shown here is derived from an EMBL/GenBank/DDBJ whole genome shotgun (WGS) entry which is preliminary data.</text>
</comment>
<dbReference type="AlphaFoldDB" id="A0A7W7SPJ3"/>
<proteinExistence type="predicted"/>
<gene>
    <name evidence="1" type="ORF">FHR38_001735</name>
</gene>
<name>A0A7W7SPJ3_9ACTN</name>
<evidence type="ECO:0000313" key="1">
    <source>
        <dbReference type="EMBL" id="MBB4958002.1"/>
    </source>
</evidence>
<reference evidence="1 2" key="1">
    <citation type="submission" date="2020-08" db="EMBL/GenBank/DDBJ databases">
        <title>Sequencing the genomes of 1000 actinobacteria strains.</title>
        <authorList>
            <person name="Klenk H.-P."/>
        </authorList>
    </citation>
    <scope>NUCLEOTIDE SEQUENCE [LARGE SCALE GENOMIC DNA]</scope>
    <source>
        <strain evidence="1 2">DSM 45886</strain>
    </source>
</reference>
<dbReference type="RefSeq" id="WP_184534165.1">
    <property type="nucleotide sequence ID" value="NZ_JACHJW010000001.1"/>
</dbReference>
<dbReference type="Proteomes" id="UP000578819">
    <property type="component" value="Unassembled WGS sequence"/>
</dbReference>
<organism evidence="1 2">
    <name type="scientific">Micromonospora polyrhachis</name>
    <dbReference type="NCBI Taxonomy" id="1282883"/>
    <lineage>
        <taxon>Bacteria</taxon>
        <taxon>Bacillati</taxon>
        <taxon>Actinomycetota</taxon>
        <taxon>Actinomycetes</taxon>
        <taxon>Micromonosporales</taxon>
        <taxon>Micromonosporaceae</taxon>
        <taxon>Micromonospora</taxon>
    </lineage>
</organism>
<accession>A0A7W7SPJ3</accession>
<sequence length="68" mass="7759">MEQDETRFVSELIDASGMGTEELDAVPRNALLRSLRRLIAESRTPAEDYASWQNYVDVENFVKPAAER</sequence>
<protein>
    <submittedName>
        <fullName evidence="1">Uncharacterized protein</fullName>
    </submittedName>
</protein>
<dbReference type="EMBL" id="JACHJW010000001">
    <property type="protein sequence ID" value="MBB4958002.1"/>
    <property type="molecule type" value="Genomic_DNA"/>
</dbReference>
<keyword evidence="2" id="KW-1185">Reference proteome</keyword>